<keyword evidence="9 12" id="KW-0472">Membrane</keyword>
<evidence type="ECO:0000256" key="7">
    <source>
        <dbReference type="ARBA" id="ARBA00022737"/>
    </source>
</evidence>
<feature type="transmembrane region" description="Helical" evidence="12">
    <location>
        <begin position="466"/>
        <end position="488"/>
    </location>
</feature>
<evidence type="ECO:0000256" key="8">
    <source>
        <dbReference type="ARBA" id="ARBA00022989"/>
    </source>
</evidence>
<evidence type="ECO:0000256" key="6">
    <source>
        <dbReference type="ARBA" id="ARBA00022729"/>
    </source>
</evidence>
<evidence type="ECO:0000313" key="13">
    <source>
        <dbReference type="EMBL" id="KAJ7946724.1"/>
    </source>
</evidence>
<dbReference type="KEGG" id="qsa:O6P43_031613"/>
<reference evidence="13" key="1">
    <citation type="journal article" date="2023" name="Science">
        <title>Elucidation of the pathway for biosynthesis of saponin adjuvants from the soapbark tree.</title>
        <authorList>
            <person name="Reed J."/>
            <person name="Orme A."/>
            <person name="El-Demerdash A."/>
            <person name="Owen C."/>
            <person name="Martin L.B.B."/>
            <person name="Misra R.C."/>
            <person name="Kikuchi S."/>
            <person name="Rejzek M."/>
            <person name="Martin A.C."/>
            <person name="Harkess A."/>
            <person name="Leebens-Mack J."/>
            <person name="Louveau T."/>
            <person name="Stephenson M.J."/>
            <person name="Osbourn A."/>
        </authorList>
    </citation>
    <scope>NUCLEOTIDE SEQUENCE</scope>
    <source>
        <strain evidence="13">S10</strain>
    </source>
</reference>
<dbReference type="PRINTS" id="PR00019">
    <property type="entry name" value="LEURICHRPT"/>
</dbReference>
<evidence type="ECO:0000256" key="12">
    <source>
        <dbReference type="SAM" id="Phobius"/>
    </source>
</evidence>
<keyword evidence="3" id="KW-1003">Cell membrane</keyword>
<dbReference type="GO" id="GO:0005886">
    <property type="term" value="C:plasma membrane"/>
    <property type="evidence" value="ECO:0007669"/>
    <property type="project" value="UniProtKB-SubCell"/>
</dbReference>
<dbReference type="GO" id="GO:0016301">
    <property type="term" value="F:kinase activity"/>
    <property type="evidence" value="ECO:0007669"/>
    <property type="project" value="UniProtKB-KW"/>
</dbReference>
<accession>A0AAD7P9L5</accession>
<evidence type="ECO:0000256" key="3">
    <source>
        <dbReference type="ARBA" id="ARBA00022475"/>
    </source>
</evidence>
<comment type="caution">
    <text evidence="13">The sequence shown here is derived from an EMBL/GenBank/DDBJ whole genome shotgun (WGS) entry which is preliminary data.</text>
</comment>
<evidence type="ECO:0000256" key="4">
    <source>
        <dbReference type="ARBA" id="ARBA00022614"/>
    </source>
</evidence>
<keyword evidence="6" id="KW-0732">Signal</keyword>
<dbReference type="Pfam" id="PF00560">
    <property type="entry name" value="LRR_1"/>
    <property type="match status" value="2"/>
</dbReference>
<dbReference type="InterPro" id="IPR046956">
    <property type="entry name" value="RLP23-like"/>
</dbReference>
<keyword evidence="11" id="KW-0325">Glycoprotein</keyword>
<dbReference type="PROSITE" id="PS51450">
    <property type="entry name" value="LRR"/>
    <property type="match status" value="1"/>
</dbReference>
<proteinExistence type="inferred from homology"/>
<keyword evidence="4" id="KW-0433">Leucine-rich repeat</keyword>
<dbReference type="InterPro" id="IPR003591">
    <property type="entry name" value="Leu-rich_rpt_typical-subtyp"/>
</dbReference>
<dbReference type="Gene3D" id="3.80.10.10">
    <property type="entry name" value="Ribonuclease Inhibitor"/>
    <property type="match status" value="2"/>
</dbReference>
<keyword evidence="8 12" id="KW-1133">Transmembrane helix</keyword>
<dbReference type="FunFam" id="3.80.10.10:FF:000111">
    <property type="entry name" value="LRR receptor-like serine/threonine-protein kinase ERECTA"/>
    <property type="match status" value="1"/>
</dbReference>
<evidence type="ECO:0000256" key="2">
    <source>
        <dbReference type="ARBA" id="ARBA00009592"/>
    </source>
</evidence>
<dbReference type="SMART" id="SM00369">
    <property type="entry name" value="LRR_TYP"/>
    <property type="match status" value="5"/>
</dbReference>
<organism evidence="13 14">
    <name type="scientific">Quillaja saponaria</name>
    <name type="common">Soap bark tree</name>
    <dbReference type="NCBI Taxonomy" id="32244"/>
    <lineage>
        <taxon>Eukaryota</taxon>
        <taxon>Viridiplantae</taxon>
        <taxon>Streptophyta</taxon>
        <taxon>Embryophyta</taxon>
        <taxon>Tracheophyta</taxon>
        <taxon>Spermatophyta</taxon>
        <taxon>Magnoliopsida</taxon>
        <taxon>eudicotyledons</taxon>
        <taxon>Gunneridae</taxon>
        <taxon>Pentapetalae</taxon>
        <taxon>rosids</taxon>
        <taxon>fabids</taxon>
        <taxon>Fabales</taxon>
        <taxon>Quillajaceae</taxon>
        <taxon>Quillaja</taxon>
    </lineage>
</organism>
<name>A0AAD7P9L5_QUISA</name>
<keyword evidence="13" id="KW-0418">Kinase</keyword>
<keyword evidence="5 12" id="KW-0812">Transmembrane</keyword>
<protein>
    <submittedName>
        <fullName evidence="13">Leucine-rich repeat receptor-like protein kinase family protein</fullName>
    </submittedName>
</protein>
<keyword evidence="10 13" id="KW-0675">Receptor</keyword>
<keyword evidence="7" id="KW-0677">Repeat</keyword>
<dbReference type="AlphaFoldDB" id="A0AAD7P9L5"/>
<dbReference type="Proteomes" id="UP001163823">
    <property type="component" value="Chromosome 13"/>
</dbReference>
<gene>
    <name evidence="13" type="ORF">O6P43_031613</name>
</gene>
<dbReference type="PANTHER" id="PTHR48063:SF112">
    <property type="entry name" value="RECEPTOR LIKE PROTEIN 30-LIKE"/>
    <property type="match status" value="1"/>
</dbReference>
<dbReference type="Pfam" id="PF13855">
    <property type="entry name" value="LRR_8"/>
    <property type="match status" value="1"/>
</dbReference>
<dbReference type="InterPro" id="IPR001611">
    <property type="entry name" value="Leu-rich_rpt"/>
</dbReference>
<comment type="subcellular location">
    <subcellularLocation>
        <location evidence="1">Cell membrane</location>
        <topology evidence="1">Single-pass type I membrane protein</topology>
    </subcellularLocation>
</comment>
<dbReference type="EMBL" id="JARAOO010000013">
    <property type="protein sequence ID" value="KAJ7946724.1"/>
    <property type="molecule type" value="Genomic_DNA"/>
</dbReference>
<evidence type="ECO:0000256" key="11">
    <source>
        <dbReference type="ARBA" id="ARBA00023180"/>
    </source>
</evidence>
<dbReference type="SUPFAM" id="SSF52058">
    <property type="entry name" value="L domain-like"/>
    <property type="match status" value="1"/>
</dbReference>
<keyword evidence="13" id="KW-0808">Transferase</keyword>
<evidence type="ECO:0000313" key="14">
    <source>
        <dbReference type="Proteomes" id="UP001163823"/>
    </source>
</evidence>
<dbReference type="FunFam" id="3.80.10.10:FF:000041">
    <property type="entry name" value="LRR receptor-like serine/threonine-protein kinase ERECTA"/>
    <property type="match status" value="1"/>
</dbReference>
<evidence type="ECO:0000256" key="9">
    <source>
        <dbReference type="ARBA" id="ARBA00023136"/>
    </source>
</evidence>
<dbReference type="PANTHER" id="PTHR48063">
    <property type="entry name" value="LRR RECEPTOR-LIKE KINASE"/>
    <property type="match status" value="1"/>
</dbReference>
<keyword evidence="14" id="KW-1185">Reference proteome</keyword>
<evidence type="ECO:0000256" key="1">
    <source>
        <dbReference type="ARBA" id="ARBA00004251"/>
    </source>
</evidence>
<dbReference type="InterPro" id="IPR032675">
    <property type="entry name" value="LRR_dom_sf"/>
</dbReference>
<evidence type="ECO:0000256" key="10">
    <source>
        <dbReference type="ARBA" id="ARBA00023170"/>
    </source>
</evidence>
<evidence type="ECO:0000256" key="5">
    <source>
        <dbReference type="ARBA" id="ARBA00022692"/>
    </source>
</evidence>
<sequence length="516" mass="57431">MLESWKLEGENVDLPGIVLSVIITQKLELLCNPDLSGQFPEFHLNSSLEILLLGGANFSGELPASIGNLHSLVNFDILDCNFFGFIPPQPGNLRKLTSLQLSGNNFTGQVPYSIGNLTLLIVLSLGSNKFEMFSKLKHLTGLHLSNNQLSLVSHETSANVTLPKFLHLGLSFCNLNSFPQFLRDQDELEWLELNGNNIAGLIPKWIGNCGRETLQVIAICCNKHIGFEQHHVFLPWVNLAVIDLANNLLQGSLPIPQSSTQYYFVSNNLLTGEISPLICNLNSLEDLDLSYNNVISSILQCIFNFSDSLNKGLQTQYKKAQEEFTAVDISSNQFEGEIPNLMGDLEGLNLLNLSYNRLVGFIPKSLGNLTKLESLDLSQNKLSGEIPQELAQLTFLEFFSVSYNNLQGPKPQGSQFSTFENKSFLGNLELCGNPLTRKCRNLESSPLIPSTFEEEEDEQSLFEFDWTIILSGYGCGLVIVFCIGHSVITGKSQWVIKILASTRTIQRRVNKRGHRN</sequence>
<comment type="similarity">
    <text evidence="2">Belongs to the RLP family.</text>
</comment>